<dbReference type="GO" id="GO:0005829">
    <property type="term" value="C:cytosol"/>
    <property type="evidence" value="ECO:0007669"/>
    <property type="project" value="TreeGrafter"/>
</dbReference>
<evidence type="ECO:0000256" key="1">
    <source>
        <dbReference type="ARBA" id="ARBA00006486"/>
    </source>
</evidence>
<comment type="pathway">
    <text evidence="11">Carbohydrate metabolism; Entner-Doudoroff pathway.</text>
</comment>
<feature type="region of interest" description="Disordered" evidence="13">
    <location>
        <begin position="624"/>
        <end position="679"/>
    </location>
</feature>
<comment type="caution">
    <text evidence="16">The sequence shown here is derived from an EMBL/GenBank/DDBJ whole genome shotgun (WGS) entry which is preliminary data.</text>
</comment>
<dbReference type="PROSITE" id="PS00886">
    <property type="entry name" value="ILVD_EDD_1"/>
    <property type="match status" value="1"/>
</dbReference>
<evidence type="ECO:0000313" key="17">
    <source>
        <dbReference type="Proteomes" id="UP000555564"/>
    </source>
</evidence>
<keyword evidence="10" id="KW-0100">Branched-chain amino acid biosynthesis</keyword>
<comment type="catalytic activity">
    <reaction evidence="11">
        <text>6-phospho-D-gluconate = 2-dehydro-3-deoxy-6-phospho-D-gluconate + H2O</text>
        <dbReference type="Rhea" id="RHEA:17277"/>
        <dbReference type="ChEBI" id="CHEBI:15377"/>
        <dbReference type="ChEBI" id="CHEBI:57569"/>
        <dbReference type="ChEBI" id="CHEBI:58759"/>
        <dbReference type="EC" id="4.2.1.12"/>
    </reaction>
</comment>
<evidence type="ECO:0000256" key="11">
    <source>
        <dbReference type="HAMAP-Rule" id="MF_02094"/>
    </source>
</evidence>
<dbReference type="HAMAP" id="MF_02094">
    <property type="entry name" value="Edd"/>
    <property type="match status" value="1"/>
</dbReference>
<evidence type="ECO:0000256" key="7">
    <source>
        <dbReference type="ARBA" id="ARBA00023064"/>
    </source>
</evidence>
<dbReference type="GO" id="GO:0051537">
    <property type="term" value="F:2 iron, 2 sulfur cluster binding"/>
    <property type="evidence" value="ECO:0007669"/>
    <property type="project" value="UniProtKB-KW"/>
</dbReference>
<dbReference type="InterPro" id="IPR042096">
    <property type="entry name" value="Dihydro-acid_dehy_C"/>
</dbReference>
<name>A0A7X0M7C6_9ACTN</name>
<dbReference type="GO" id="GO:0019521">
    <property type="term" value="P:D-gluconate metabolic process"/>
    <property type="evidence" value="ECO:0007669"/>
    <property type="project" value="UniProtKB-KW"/>
</dbReference>
<keyword evidence="2 11" id="KW-0004">4Fe-4S</keyword>
<dbReference type="InterPro" id="IPR020558">
    <property type="entry name" value="DiOHA_6PGluconate_deHydtase_CS"/>
</dbReference>
<dbReference type="GO" id="GO:0004456">
    <property type="term" value="F:phosphogluconate dehydratase activity"/>
    <property type="evidence" value="ECO:0007669"/>
    <property type="project" value="UniProtKB-UniRule"/>
</dbReference>
<comment type="similarity">
    <text evidence="1 11">Belongs to the IlvD/Edd family.</text>
</comment>
<evidence type="ECO:0000256" key="5">
    <source>
        <dbReference type="ARBA" id="ARBA00023004"/>
    </source>
</evidence>
<feature type="domain" description="Dihydroxy-acid/6-phosphogluconate dehydratase C-terminal" evidence="15">
    <location>
        <begin position="409"/>
        <end position="604"/>
    </location>
</feature>
<keyword evidence="17" id="KW-1185">Reference proteome</keyword>
<keyword evidence="3" id="KW-0001">2Fe-2S</keyword>
<evidence type="ECO:0000259" key="14">
    <source>
        <dbReference type="Pfam" id="PF00920"/>
    </source>
</evidence>
<keyword evidence="7 11" id="KW-0311">Gluconate utilization</keyword>
<keyword evidence="9 11" id="KW-0119">Carbohydrate metabolism</keyword>
<dbReference type="SUPFAM" id="SSF143975">
    <property type="entry name" value="IlvD/EDD N-terminal domain-like"/>
    <property type="match status" value="1"/>
</dbReference>
<dbReference type="UniPathway" id="UPA00226"/>
<evidence type="ECO:0000256" key="10">
    <source>
        <dbReference type="ARBA" id="ARBA00023304"/>
    </source>
</evidence>
<evidence type="ECO:0000313" key="16">
    <source>
        <dbReference type="EMBL" id="MBB6474167.1"/>
    </source>
</evidence>
<dbReference type="Gene3D" id="3.50.30.80">
    <property type="entry name" value="IlvD/EDD C-terminal domain-like"/>
    <property type="match status" value="1"/>
</dbReference>
<evidence type="ECO:0000256" key="8">
    <source>
        <dbReference type="ARBA" id="ARBA00023239"/>
    </source>
</evidence>
<evidence type="ECO:0000256" key="3">
    <source>
        <dbReference type="ARBA" id="ARBA00022714"/>
    </source>
</evidence>
<keyword evidence="6 11" id="KW-0411">Iron-sulfur</keyword>
<evidence type="ECO:0000259" key="15">
    <source>
        <dbReference type="Pfam" id="PF24877"/>
    </source>
</evidence>
<dbReference type="GO" id="GO:0046872">
    <property type="term" value="F:metal ion binding"/>
    <property type="evidence" value="ECO:0007669"/>
    <property type="project" value="UniProtKB-KW"/>
</dbReference>
<reference evidence="16 17" key="1">
    <citation type="submission" date="2020-08" db="EMBL/GenBank/DDBJ databases">
        <title>Sequencing the genomes of 1000 actinobacteria strains.</title>
        <authorList>
            <person name="Klenk H.-P."/>
        </authorList>
    </citation>
    <scope>NUCLEOTIDE SEQUENCE [LARGE SCALE GENOMIC DNA]</scope>
    <source>
        <strain evidence="16 17">DSM 44936</strain>
    </source>
</reference>
<evidence type="ECO:0000256" key="9">
    <source>
        <dbReference type="ARBA" id="ARBA00023277"/>
    </source>
</evidence>
<dbReference type="PROSITE" id="PS00887">
    <property type="entry name" value="ILVD_EDD_2"/>
    <property type="match status" value="1"/>
</dbReference>
<evidence type="ECO:0000256" key="2">
    <source>
        <dbReference type="ARBA" id="ARBA00022485"/>
    </source>
</evidence>
<accession>A0A7X0M7C6</accession>
<proteinExistence type="inferred from homology"/>
<protein>
    <recommendedName>
        <fullName evidence="11 12">Phosphogluconate dehydratase</fullName>
        <ecNumber evidence="11 12">4.2.1.12</ecNumber>
    </recommendedName>
</protein>
<dbReference type="InterPro" id="IPR004786">
    <property type="entry name" value="6-phosphgluc_deHydtase"/>
</dbReference>
<comment type="cofactor">
    <cofactor evidence="11">
        <name>[4Fe-4S] cluster</name>
        <dbReference type="ChEBI" id="CHEBI:49883"/>
    </cofactor>
    <text evidence="11">Binds 1 [4Fe-4S] cluster.</text>
</comment>
<keyword evidence="5 11" id="KW-0408">Iron</keyword>
<dbReference type="GO" id="GO:0009082">
    <property type="term" value="P:branched-chain amino acid biosynthetic process"/>
    <property type="evidence" value="ECO:0007669"/>
    <property type="project" value="UniProtKB-KW"/>
</dbReference>
<dbReference type="GO" id="GO:0009255">
    <property type="term" value="P:Entner-Doudoroff pathway through 6-phosphogluconate"/>
    <property type="evidence" value="ECO:0007669"/>
    <property type="project" value="UniProtKB-UniRule"/>
</dbReference>
<dbReference type="InterPro" id="IPR056740">
    <property type="entry name" value="ILV_EDD_C"/>
</dbReference>
<keyword evidence="4 11" id="KW-0479">Metal-binding</keyword>
<keyword evidence="10" id="KW-0028">Amino-acid biosynthesis</keyword>
<feature type="compositionally biased region" description="Basic and acidic residues" evidence="13">
    <location>
        <begin position="666"/>
        <end position="679"/>
    </location>
</feature>
<gene>
    <name evidence="11" type="primary">edd</name>
    <name evidence="16" type="ORF">BJ992_003598</name>
</gene>
<feature type="binding site" evidence="11">
    <location>
        <position position="225"/>
    </location>
    <ligand>
        <name>[4Fe-4S] cluster</name>
        <dbReference type="ChEBI" id="CHEBI:49883"/>
    </ligand>
</feature>
<dbReference type="EC" id="4.2.1.12" evidence="11 12"/>
<dbReference type="FunFam" id="3.50.30.80:FF:000001">
    <property type="entry name" value="Dihydroxy-acid dehydratase"/>
    <property type="match status" value="1"/>
</dbReference>
<dbReference type="InterPro" id="IPR037237">
    <property type="entry name" value="IlvD/EDD_N"/>
</dbReference>
<dbReference type="PANTHER" id="PTHR43661:SF1">
    <property type="entry name" value="PHOSPHOGLUCONATE DEHYDRATASE"/>
    <property type="match status" value="1"/>
</dbReference>
<dbReference type="GO" id="GO:0051539">
    <property type="term" value="F:4 iron, 4 sulfur cluster binding"/>
    <property type="evidence" value="ECO:0007669"/>
    <property type="project" value="UniProtKB-UniRule"/>
</dbReference>
<evidence type="ECO:0000256" key="4">
    <source>
        <dbReference type="ARBA" id="ARBA00022723"/>
    </source>
</evidence>
<evidence type="ECO:0000256" key="13">
    <source>
        <dbReference type="SAM" id="MobiDB-lite"/>
    </source>
</evidence>
<keyword evidence="8 11" id="KW-0456">Lyase</keyword>
<dbReference type="EMBL" id="JACHIU010000001">
    <property type="protein sequence ID" value="MBB6474167.1"/>
    <property type="molecule type" value="Genomic_DNA"/>
</dbReference>
<feature type="binding site" evidence="11">
    <location>
        <position position="158"/>
    </location>
    <ligand>
        <name>[4Fe-4S] cluster</name>
        <dbReference type="ChEBI" id="CHEBI:49883"/>
    </ligand>
</feature>
<feature type="domain" description="Dihydroxy-acid/6-phosphogluconate dehydratase N-terminal" evidence="14">
    <location>
        <begin position="69"/>
        <end position="383"/>
    </location>
</feature>
<comment type="function">
    <text evidence="11">Catalyzes the dehydration of 6-phospho-D-gluconate to 2-dehydro-3-deoxy-6-phospho-D-gluconate.</text>
</comment>
<dbReference type="Pfam" id="PF00920">
    <property type="entry name" value="ILVD_EDD_N"/>
    <property type="match status" value="1"/>
</dbReference>
<dbReference type="AlphaFoldDB" id="A0A7X0M7C6"/>
<sequence>MNPVVEEVTARVTARSRWSRAAYLRRVEAAAREARERGPARTALGCANLAHGFAACSPADKLALRGAERPGVAIVSAYNDMLSAHQPYETYPPLLKAAVREAGGVAQFAGGVPAMCDGVTQGRPGMELSLYSREVIAMATAIALSHDMFDASLLLGVCDKIVPGLLIGALHFGHLPALFVPAGPMPSGLPNKVKARARQAFAEGKIGRGEMLDAEAKSYHSPGTCTFYGTANSNQVLMEVMGLHLPGSTFVNPGTELRDALTAAAGRRAVQITAHGEEYTPVGEVVDEKAVVNAAVALLATGGSTNHTMHLVAIAAAAGVELLWDDLAALSAHVPLLTRMYPNGQADVNHFEAAGGMQVLIGDLLDNGLLHEDVLTVAGRGLGRYRERPTLSGGAPVWAEAPGVSADLDVLRPVAEPFSADGGIHIVHGNLGRAVSKVSAVKPEHLVIEAPAKVFDDQAELLAAFEAGALDGQDFVAVIRYQGPRANGMPELHKLTPPLAVLLDRGMKVALVTDGRMSGASGKVPAAIHLSPEAADGGPIALVRDGDPIRLDSAAGTLELLVPEAELASRTPAGRPLADDEWVGTGRELFTAFRRMAAPPERGAGVFALSGAETATFGGLPVARDDAGGMSLRTGDGTRKSQASGDGTRGGRGSGIGARGVLTEGARGRRAAEFAEGRA</sequence>
<evidence type="ECO:0000256" key="6">
    <source>
        <dbReference type="ARBA" id="ARBA00023014"/>
    </source>
</evidence>
<dbReference type="Proteomes" id="UP000555564">
    <property type="component" value="Unassembled WGS sequence"/>
</dbReference>
<dbReference type="PANTHER" id="PTHR43661">
    <property type="entry name" value="D-XYLONATE DEHYDRATASE"/>
    <property type="match status" value="1"/>
</dbReference>
<dbReference type="InterPro" id="IPR000581">
    <property type="entry name" value="ILV_EDD_N"/>
</dbReference>
<dbReference type="RefSeq" id="WP_343072721.1">
    <property type="nucleotide sequence ID" value="NZ_BAAALO010000099.1"/>
</dbReference>
<feature type="compositionally biased region" description="Gly residues" evidence="13">
    <location>
        <begin position="647"/>
        <end position="658"/>
    </location>
</feature>
<dbReference type="Pfam" id="PF24877">
    <property type="entry name" value="ILV_EDD_C"/>
    <property type="match status" value="1"/>
</dbReference>
<organism evidence="16 17">
    <name type="scientific">Sphaerisporangium rubeum</name>
    <dbReference type="NCBI Taxonomy" id="321317"/>
    <lineage>
        <taxon>Bacteria</taxon>
        <taxon>Bacillati</taxon>
        <taxon>Actinomycetota</taxon>
        <taxon>Actinomycetes</taxon>
        <taxon>Streptosporangiales</taxon>
        <taxon>Streptosporangiaceae</taxon>
        <taxon>Sphaerisporangium</taxon>
    </lineage>
</organism>
<dbReference type="SUPFAM" id="SSF52016">
    <property type="entry name" value="LeuD/IlvD-like"/>
    <property type="match status" value="1"/>
</dbReference>
<evidence type="ECO:0000256" key="12">
    <source>
        <dbReference type="NCBIfam" id="TIGR01196"/>
    </source>
</evidence>
<dbReference type="NCBIfam" id="TIGR01196">
    <property type="entry name" value="edd"/>
    <property type="match status" value="1"/>
</dbReference>